<accession>A0A2K3KRV1</accession>
<organism evidence="1 2">
    <name type="scientific">Trifolium pratense</name>
    <name type="common">Red clover</name>
    <dbReference type="NCBI Taxonomy" id="57577"/>
    <lineage>
        <taxon>Eukaryota</taxon>
        <taxon>Viridiplantae</taxon>
        <taxon>Streptophyta</taxon>
        <taxon>Embryophyta</taxon>
        <taxon>Tracheophyta</taxon>
        <taxon>Spermatophyta</taxon>
        <taxon>Magnoliopsida</taxon>
        <taxon>eudicotyledons</taxon>
        <taxon>Gunneridae</taxon>
        <taxon>Pentapetalae</taxon>
        <taxon>rosids</taxon>
        <taxon>fabids</taxon>
        <taxon>Fabales</taxon>
        <taxon>Fabaceae</taxon>
        <taxon>Papilionoideae</taxon>
        <taxon>50 kb inversion clade</taxon>
        <taxon>NPAAA clade</taxon>
        <taxon>Hologalegina</taxon>
        <taxon>IRL clade</taxon>
        <taxon>Trifolieae</taxon>
        <taxon>Trifolium</taxon>
    </lineage>
</organism>
<evidence type="ECO:0000313" key="2">
    <source>
        <dbReference type="Proteomes" id="UP000236291"/>
    </source>
</evidence>
<proteinExistence type="predicted"/>
<comment type="caution">
    <text evidence="1">The sequence shown here is derived from an EMBL/GenBank/DDBJ whole genome shotgun (WGS) entry which is preliminary data.</text>
</comment>
<dbReference type="Proteomes" id="UP000236291">
    <property type="component" value="Unassembled WGS sequence"/>
</dbReference>
<name>A0A2K3KRV1_TRIPR</name>
<protein>
    <submittedName>
        <fullName evidence="1">Uncharacterized protein</fullName>
    </submittedName>
</protein>
<dbReference type="AlphaFoldDB" id="A0A2K3KRV1"/>
<sequence>METPTRQWVWWFGGSGCCGGGLDTDLVLWW</sequence>
<dbReference type="PROSITE" id="PS51257">
    <property type="entry name" value="PROKAR_LIPOPROTEIN"/>
    <property type="match status" value="1"/>
</dbReference>
<dbReference type="EMBL" id="ASHM01239448">
    <property type="protein sequence ID" value="PNX69009.1"/>
    <property type="molecule type" value="Genomic_DNA"/>
</dbReference>
<feature type="non-terminal residue" evidence="1">
    <location>
        <position position="30"/>
    </location>
</feature>
<gene>
    <name evidence="1" type="ORF">L195_g064240</name>
</gene>
<reference evidence="1 2" key="2">
    <citation type="journal article" date="2017" name="Front. Plant Sci.">
        <title>Gene Classification and Mining of Molecular Markers Useful in Red Clover (Trifolium pratense) Breeding.</title>
        <authorList>
            <person name="Istvanek J."/>
            <person name="Dluhosova J."/>
            <person name="Dluhos P."/>
            <person name="Patkova L."/>
            <person name="Nedelnik J."/>
            <person name="Repkova J."/>
        </authorList>
    </citation>
    <scope>NUCLEOTIDE SEQUENCE [LARGE SCALE GENOMIC DNA]</scope>
    <source>
        <strain evidence="2">cv. Tatra</strain>
        <tissue evidence="1">Young leaves</tissue>
    </source>
</reference>
<reference evidence="1 2" key="1">
    <citation type="journal article" date="2014" name="Am. J. Bot.">
        <title>Genome assembly and annotation for red clover (Trifolium pratense; Fabaceae).</title>
        <authorList>
            <person name="Istvanek J."/>
            <person name="Jaros M."/>
            <person name="Krenek A."/>
            <person name="Repkova J."/>
        </authorList>
    </citation>
    <scope>NUCLEOTIDE SEQUENCE [LARGE SCALE GENOMIC DNA]</scope>
    <source>
        <strain evidence="2">cv. Tatra</strain>
        <tissue evidence="1">Young leaves</tissue>
    </source>
</reference>
<evidence type="ECO:0000313" key="1">
    <source>
        <dbReference type="EMBL" id="PNX69009.1"/>
    </source>
</evidence>